<evidence type="ECO:0000313" key="3">
    <source>
        <dbReference type="Proteomes" id="UP000070366"/>
    </source>
</evidence>
<keyword evidence="3" id="KW-1185">Reference proteome</keyword>
<keyword evidence="1" id="KW-0812">Transmembrane</keyword>
<organism evidence="2 3">
    <name type="scientific">Christensenella minuta</name>
    <dbReference type="NCBI Taxonomy" id="626937"/>
    <lineage>
        <taxon>Bacteria</taxon>
        <taxon>Bacillati</taxon>
        <taxon>Bacillota</taxon>
        <taxon>Clostridia</taxon>
        <taxon>Christensenellales</taxon>
        <taxon>Christensenellaceae</taxon>
        <taxon>Christensenella</taxon>
    </lineage>
</organism>
<dbReference type="AlphaFoldDB" id="A0A136Q5R9"/>
<dbReference type="EMBL" id="LSZW01000052">
    <property type="protein sequence ID" value="KXK66028.1"/>
    <property type="molecule type" value="Genomic_DNA"/>
</dbReference>
<gene>
    <name evidence="2" type="ORF">HMPREF3293_01123</name>
</gene>
<dbReference type="KEGG" id="cmiu:B1H56_05865"/>
<dbReference type="STRING" id="626937.HMPREF3293_01123"/>
<dbReference type="RefSeq" id="WP_066517894.1">
    <property type="nucleotide sequence ID" value="NZ_CABMOF010000001.1"/>
</dbReference>
<proteinExistence type="predicted"/>
<name>A0A136Q5R9_9FIRM</name>
<dbReference type="Proteomes" id="UP000070366">
    <property type="component" value="Unassembled WGS sequence"/>
</dbReference>
<evidence type="ECO:0000256" key="1">
    <source>
        <dbReference type="SAM" id="Phobius"/>
    </source>
</evidence>
<evidence type="ECO:0000313" key="2">
    <source>
        <dbReference type="EMBL" id="KXK66028.1"/>
    </source>
</evidence>
<dbReference type="PATRIC" id="fig|626937.4.peg.1108"/>
<sequence>MSLADIIQIIIGVLSLVATIAVSFLIYWLQSRHEKEIQKLQCEKEHIALQEKARLFLIDNQEERDYLPWCIIAANLYPLEKHTRKIYSEYCRCSEELQNEILNQAGYKIKQFTGKYWLQGCIDKLQQDIEKYNLGRDYLYDGAKYFHRSYDRYRELEWNGTPNIFEPINKENRLMMILNVAQISIGEYIDEYFYYFVDKKMDFDKETPIPPIDYVWEYQSLAHTREETVCMWMMELVENIATIINNKFGEDVDCQFFLEYTDAQAETYEDKYYETVQALYNAYYTSVVAS</sequence>
<feature type="transmembrane region" description="Helical" evidence="1">
    <location>
        <begin position="6"/>
        <end position="29"/>
    </location>
</feature>
<reference evidence="2 3" key="1">
    <citation type="submission" date="2016-02" db="EMBL/GenBank/DDBJ databases">
        <authorList>
            <person name="Wen L."/>
            <person name="He K."/>
            <person name="Yang H."/>
        </authorList>
    </citation>
    <scope>NUCLEOTIDE SEQUENCE [LARGE SCALE GENOMIC DNA]</scope>
    <source>
        <strain evidence="2 3">DSM 22607</strain>
    </source>
</reference>
<protein>
    <submittedName>
        <fullName evidence="2">Uncharacterized protein</fullName>
    </submittedName>
</protein>
<comment type="caution">
    <text evidence="2">The sequence shown here is derived from an EMBL/GenBank/DDBJ whole genome shotgun (WGS) entry which is preliminary data.</text>
</comment>
<keyword evidence="1" id="KW-0472">Membrane</keyword>
<dbReference type="OrthoDB" id="2084788at2"/>
<keyword evidence="1" id="KW-1133">Transmembrane helix</keyword>
<accession>A0A136Q5R9</accession>